<dbReference type="EMBL" id="CM043020">
    <property type="protein sequence ID" value="KAI4459988.1"/>
    <property type="molecule type" value="Genomic_DNA"/>
</dbReference>
<dbReference type="Proteomes" id="UP001056778">
    <property type="component" value="Chromosome 6"/>
</dbReference>
<keyword evidence="2" id="KW-1185">Reference proteome</keyword>
<evidence type="ECO:0000313" key="2">
    <source>
        <dbReference type="Proteomes" id="UP001056778"/>
    </source>
</evidence>
<organism evidence="1 2">
    <name type="scientific">Holotrichia oblita</name>
    <name type="common">Chafer beetle</name>
    <dbReference type="NCBI Taxonomy" id="644536"/>
    <lineage>
        <taxon>Eukaryota</taxon>
        <taxon>Metazoa</taxon>
        <taxon>Ecdysozoa</taxon>
        <taxon>Arthropoda</taxon>
        <taxon>Hexapoda</taxon>
        <taxon>Insecta</taxon>
        <taxon>Pterygota</taxon>
        <taxon>Neoptera</taxon>
        <taxon>Endopterygota</taxon>
        <taxon>Coleoptera</taxon>
        <taxon>Polyphaga</taxon>
        <taxon>Scarabaeiformia</taxon>
        <taxon>Scarabaeidae</taxon>
        <taxon>Melolonthinae</taxon>
        <taxon>Holotrichia</taxon>
    </lineage>
</organism>
<name>A0ACB9SZH8_HOLOL</name>
<evidence type="ECO:0000313" key="1">
    <source>
        <dbReference type="EMBL" id="KAI4459988.1"/>
    </source>
</evidence>
<comment type="caution">
    <text evidence="1">The sequence shown here is derived from an EMBL/GenBank/DDBJ whole genome shotgun (WGS) entry which is preliminary data.</text>
</comment>
<proteinExistence type="predicted"/>
<gene>
    <name evidence="1" type="ORF">MML48_6g00006931</name>
</gene>
<sequence>MNPNPNSDYLNYDMQANYYNYNVVKYQQPSFHTVDPRLNFVNKAPTYVNEQIPQVYYPENQVKYDLTLQPSEAEIEHKTDDELYIETWLSKIGKIQINLDSTIEIIATKKKRIKKSNKATVKLTAAKQSLKKCLNIIKKLENIQEELKNNVETLSSADWKKKTIDIGNLKGELTSLTSQFDNDQSIVLLKRSVSLRKRKRLNQQKARATRKIEMLEKKKTHKRISDGIDNWLENMKEEVEKAKMEEKMQKDADCVLAEVTMKKSDARKQLSLISALIKLRNIRENVAVQRGEKVSLEDRAAFNKLTEKLTNMWEDTMKIYLKEEQCLKLMLETSVKKENNWKVSRADRIIEQWDYCLFGPKCIPSQTYWGLTSADKSVENFIAIRKSWDTFLVEESNEMGSRIPIGWCLPSVNASENWTKYLKDNF</sequence>
<protein>
    <submittedName>
        <fullName evidence="1">Programmed cell death protein 7</fullName>
    </submittedName>
</protein>
<reference evidence="1" key="1">
    <citation type="submission" date="2022-04" db="EMBL/GenBank/DDBJ databases">
        <title>Chromosome-scale genome assembly of Holotrichia oblita Faldermann.</title>
        <authorList>
            <person name="Rongchong L."/>
        </authorList>
    </citation>
    <scope>NUCLEOTIDE SEQUENCE</scope>
    <source>
        <strain evidence="1">81SQS9</strain>
    </source>
</reference>
<accession>A0ACB9SZH8</accession>